<keyword evidence="4 7" id="KW-0378">Hydrolase</keyword>
<dbReference type="Proteomes" id="UP000198901">
    <property type="component" value="Unassembled WGS sequence"/>
</dbReference>
<evidence type="ECO:0000256" key="5">
    <source>
        <dbReference type="ARBA" id="ARBA00022833"/>
    </source>
</evidence>
<evidence type="ECO:0000256" key="1">
    <source>
        <dbReference type="ARBA" id="ARBA00006040"/>
    </source>
</evidence>
<gene>
    <name evidence="10" type="ORF">SAMN04488090_3268</name>
</gene>
<dbReference type="GO" id="GO:0046872">
    <property type="term" value="F:metal ion binding"/>
    <property type="evidence" value="ECO:0007669"/>
    <property type="project" value="UniProtKB-UniRule"/>
</dbReference>
<evidence type="ECO:0000256" key="7">
    <source>
        <dbReference type="RuleBase" id="RU003435"/>
    </source>
</evidence>
<feature type="signal peptide" evidence="8">
    <location>
        <begin position="1"/>
        <end position="19"/>
    </location>
</feature>
<keyword evidence="3 7" id="KW-0479">Metal-binding</keyword>
<evidence type="ECO:0000256" key="3">
    <source>
        <dbReference type="ARBA" id="ARBA00022723"/>
    </source>
</evidence>
<dbReference type="GO" id="GO:0004222">
    <property type="term" value="F:metalloendopeptidase activity"/>
    <property type="evidence" value="ECO:0007669"/>
    <property type="project" value="InterPro"/>
</dbReference>
<evidence type="ECO:0000313" key="10">
    <source>
        <dbReference type="EMBL" id="SDM38023.1"/>
    </source>
</evidence>
<dbReference type="InterPro" id="IPR024077">
    <property type="entry name" value="Neurolysin/TOP_dom2"/>
</dbReference>
<keyword evidence="5 7" id="KW-0862">Zinc</keyword>
<proteinExistence type="inferred from homology"/>
<feature type="chain" id="PRO_5011644253" evidence="8">
    <location>
        <begin position="20"/>
        <end position="713"/>
    </location>
</feature>
<accession>A0A1G9SRJ3</accession>
<dbReference type="STRING" id="563176.SAMN04488090_3268"/>
<sequence length="713" mass="80647">MKRLPQLLTLLAGTTAALAQGPKVTPAQTAAGNTSMEQNPLLQAFATPFQTPPYDKIKVEHFIPAMKEGMTLGRKEIDAIVNNPAKPTFQNTIVALEDAGQTLSRVTPILFHLNSAETTPELQKTVREASPLLTEYGNDISLNEKLFARVKAVWDQKDKLKLNTEDQMLLEKTYKGFSRNGANLSEADKEKLRGINKELSQLSIEFNEHNLDETNAYSLLVTDEKDLAGLPEYVKEAAKAVAKKQNKEGWVFTLQAPSYGPFMQYAENRELRKKLWLAYNKRGFNGDKNDNQAVIQKIVKLRHDKATLLGYKTWADYILEERMAENPKTVMDFEKNVLSYAKPAAEREIKELTEYAKAQGYPENTLQRWDVSFYSEKLKKEKYSINDELLKPYFKLENVLDGLFTLTNKLYGLTFKERKDIPTWNPEVKTYEIIDAKGNLLAIWYGDYFPRPGKRAGAWNSGTRSQHFEGGKDIRPHVLNVCNFTRPTETMPSLLTFREVETLFHEFGHALHAMSSHVKYDALSGTSVPWDFVELPSQFMENFCLEPEVLKLFAKHYKTGEVIPQEYIEKLKASSNFMAGVGTARQINLGLTDMAWHGQAPTNESVAQVEAKVAAQTEVLPLVEGTAVSPAFAHIFAGGYSAGYYSYMWSEVLDADAFELFKEKGIFNKEVSQSFLSNVLSKGGTEKPMILYKRFRGREPKPEAMLKRAGLIK</sequence>
<dbReference type="Gene3D" id="1.10.1370.40">
    <property type="match status" value="1"/>
</dbReference>
<comment type="similarity">
    <text evidence="1 7">Belongs to the peptidase M3 family.</text>
</comment>
<evidence type="ECO:0000256" key="4">
    <source>
        <dbReference type="ARBA" id="ARBA00022801"/>
    </source>
</evidence>
<dbReference type="GO" id="GO:0006508">
    <property type="term" value="P:proteolysis"/>
    <property type="evidence" value="ECO:0007669"/>
    <property type="project" value="UniProtKB-KW"/>
</dbReference>
<dbReference type="CDD" id="cd06456">
    <property type="entry name" value="M3A_DCP"/>
    <property type="match status" value="1"/>
</dbReference>
<keyword evidence="6 7" id="KW-0482">Metalloprotease</keyword>
<dbReference type="FunFam" id="3.40.390.10:FF:000009">
    <property type="entry name" value="Oligopeptidase A"/>
    <property type="match status" value="1"/>
</dbReference>
<evidence type="ECO:0000256" key="6">
    <source>
        <dbReference type="ARBA" id="ARBA00023049"/>
    </source>
</evidence>
<dbReference type="AlphaFoldDB" id="A0A1G9SRJ3"/>
<protein>
    <submittedName>
        <fullName evidence="10">Peptidyl-dipeptidase Dcp</fullName>
    </submittedName>
</protein>
<keyword evidence="8" id="KW-0732">Signal</keyword>
<dbReference type="OrthoDB" id="9773538at2"/>
<dbReference type="PANTHER" id="PTHR43660:SF1">
    <property type="entry name" value="DIPEPTIDYL CARBOXYPEPTIDASE"/>
    <property type="match status" value="1"/>
</dbReference>
<organism evidence="10 11">
    <name type="scientific">Siphonobacter aquaeclarae</name>
    <dbReference type="NCBI Taxonomy" id="563176"/>
    <lineage>
        <taxon>Bacteria</taxon>
        <taxon>Pseudomonadati</taxon>
        <taxon>Bacteroidota</taxon>
        <taxon>Cytophagia</taxon>
        <taxon>Cytophagales</taxon>
        <taxon>Cytophagaceae</taxon>
        <taxon>Siphonobacter</taxon>
    </lineage>
</organism>
<dbReference type="GO" id="GO:0004180">
    <property type="term" value="F:carboxypeptidase activity"/>
    <property type="evidence" value="ECO:0007669"/>
    <property type="project" value="TreeGrafter"/>
</dbReference>
<keyword evidence="2 7" id="KW-0645">Protease</keyword>
<dbReference type="Gene3D" id="3.40.390.10">
    <property type="entry name" value="Collagenase (Catalytic Domain)"/>
    <property type="match status" value="1"/>
</dbReference>
<dbReference type="InterPro" id="IPR045090">
    <property type="entry name" value="Pept_M3A_M3B"/>
</dbReference>
<dbReference type="EMBL" id="FNGS01000006">
    <property type="protein sequence ID" value="SDM38023.1"/>
    <property type="molecule type" value="Genomic_DNA"/>
</dbReference>
<evidence type="ECO:0000313" key="11">
    <source>
        <dbReference type="Proteomes" id="UP000198901"/>
    </source>
</evidence>
<feature type="domain" description="Peptidase M3A/M3B catalytic" evidence="9">
    <location>
        <begin position="262"/>
        <end position="710"/>
    </location>
</feature>
<keyword evidence="11" id="KW-1185">Reference proteome</keyword>
<dbReference type="PANTHER" id="PTHR43660">
    <property type="entry name" value="DIPEPTIDYL CARBOXYPEPTIDASE"/>
    <property type="match status" value="1"/>
</dbReference>
<dbReference type="Gene3D" id="1.10.1370.10">
    <property type="entry name" value="Neurolysin, domain 3"/>
    <property type="match status" value="1"/>
</dbReference>
<dbReference type="SUPFAM" id="SSF55486">
    <property type="entry name" value="Metalloproteases ('zincins'), catalytic domain"/>
    <property type="match status" value="1"/>
</dbReference>
<evidence type="ECO:0000259" key="9">
    <source>
        <dbReference type="Pfam" id="PF01432"/>
    </source>
</evidence>
<reference evidence="10 11" key="1">
    <citation type="submission" date="2016-10" db="EMBL/GenBank/DDBJ databases">
        <authorList>
            <person name="de Groot N.N."/>
        </authorList>
    </citation>
    <scope>NUCLEOTIDE SEQUENCE [LARGE SCALE GENOMIC DNA]</scope>
    <source>
        <strain evidence="10 11">DSM 21668</strain>
    </source>
</reference>
<comment type="cofactor">
    <cofactor evidence="7">
        <name>Zn(2+)</name>
        <dbReference type="ChEBI" id="CHEBI:29105"/>
    </cofactor>
    <text evidence="7">Binds 1 zinc ion.</text>
</comment>
<dbReference type="GO" id="GO:0005829">
    <property type="term" value="C:cytosol"/>
    <property type="evidence" value="ECO:0007669"/>
    <property type="project" value="UniProtKB-ARBA"/>
</dbReference>
<dbReference type="RefSeq" id="WP_093204529.1">
    <property type="nucleotide sequence ID" value="NZ_FNGS01000006.1"/>
</dbReference>
<name>A0A1G9SRJ3_9BACT</name>
<dbReference type="InterPro" id="IPR001567">
    <property type="entry name" value="Pept_M3A_M3B_dom"/>
</dbReference>
<dbReference type="InterPro" id="IPR024079">
    <property type="entry name" value="MetalloPept_cat_dom_sf"/>
</dbReference>
<evidence type="ECO:0000256" key="2">
    <source>
        <dbReference type="ARBA" id="ARBA00022670"/>
    </source>
</evidence>
<dbReference type="InterPro" id="IPR034005">
    <property type="entry name" value="M3A_DCP"/>
</dbReference>
<evidence type="ECO:0000256" key="8">
    <source>
        <dbReference type="SAM" id="SignalP"/>
    </source>
</evidence>
<dbReference type="Pfam" id="PF01432">
    <property type="entry name" value="Peptidase_M3"/>
    <property type="match status" value="1"/>
</dbReference>